<dbReference type="EMBL" id="PUHR01000061">
    <property type="protein sequence ID" value="KAG0668652.1"/>
    <property type="molecule type" value="Genomic_DNA"/>
</dbReference>
<accession>A0A9P6WBT4</accession>
<proteinExistence type="predicted"/>
<organism evidence="1 2">
    <name type="scientific">Maudiozyma exigua</name>
    <name type="common">Yeast</name>
    <name type="synonym">Kazachstania exigua</name>
    <dbReference type="NCBI Taxonomy" id="34358"/>
    <lineage>
        <taxon>Eukaryota</taxon>
        <taxon>Fungi</taxon>
        <taxon>Dikarya</taxon>
        <taxon>Ascomycota</taxon>
        <taxon>Saccharomycotina</taxon>
        <taxon>Saccharomycetes</taxon>
        <taxon>Saccharomycetales</taxon>
        <taxon>Saccharomycetaceae</taxon>
        <taxon>Maudiozyma</taxon>
    </lineage>
</organism>
<protein>
    <submittedName>
        <fullName evidence="1">Uncharacterized protein</fullName>
    </submittedName>
</protein>
<gene>
    <name evidence="1" type="ORF">C6P45_004492</name>
</gene>
<dbReference type="OrthoDB" id="4067574at2759"/>
<name>A0A9P6WBT4_MAUEX</name>
<reference evidence="1 2" key="1">
    <citation type="submission" date="2020-11" db="EMBL/GenBank/DDBJ databases">
        <title>Kefir isolates.</title>
        <authorList>
            <person name="Marcisauskas S."/>
            <person name="Kim Y."/>
            <person name="Blasche S."/>
        </authorList>
    </citation>
    <scope>NUCLEOTIDE SEQUENCE [LARGE SCALE GENOMIC DNA]</scope>
    <source>
        <strain evidence="1 2">OG2</strain>
    </source>
</reference>
<evidence type="ECO:0000313" key="1">
    <source>
        <dbReference type="EMBL" id="KAG0668652.1"/>
    </source>
</evidence>
<dbReference type="Proteomes" id="UP000750334">
    <property type="component" value="Unassembled WGS sequence"/>
</dbReference>
<keyword evidence="2" id="KW-1185">Reference proteome</keyword>
<comment type="caution">
    <text evidence="1">The sequence shown here is derived from an EMBL/GenBank/DDBJ whole genome shotgun (WGS) entry which is preliminary data.</text>
</comment>
<sequence length="168" mass="19315">MEVDNTLSNFLKNLLVTNIISRNDFGTAIRSNHDFADISESDLDKQYALYKERDMSNGIKLDNSVKEILDLFRQTSLDDLKLSQAKNSHSLEDIVIALYRVGSLLETRTNVLNETLLEQINTIRDFKEMTNFTSNDSISNSKILSMLEKYKKLLNKIDNANFNNKEID</sequence>
<evidence type="ECO:0000313" key="2">
    <source>
        <dbReference type="Proteomes" id="UP000750334"/>
    </source>
</evidence>
<dbReference type="AlphaFoldDB" id="A0A9P6WBT4"/>